<dbReference type="GO" id="GO:0006396">
    <property type="term" value="P:RNA processing"/>
    <property type="evidence" value="ECO:0007669"/>
    <property type="project" value="InterPro"/>
</dbReference>
<dbReference type="SUPFAM" id="SSF55315">
    <property type="entry name" value="L30e-like"/>
    <property type="match status" value="1"/>
</dbReference>
<sequence length="260" mass="28384">MSRDQKKNIKEKTQNDDKDFVFGLHSVKEVLKGDRDVNKLFLQSDLKDRNAQELKQLARKHKTLISEVPKSKLDTMTNGGNHQGVVAAVAAYQYAGIDDLFARAEEADEDPFILILDGLEDPHNLGSLLRTADAIGCHGVIIPERRQVGLTQTVAKTSTGAIEHVPVARVVNISQTIDKLKQRGVWVFGTDMSGQSLFTMDASLPLAVVIGNEGKGISPGVKKHLDGVLTIPMTGHVQSLNASVAGALVMYEVFRKRQGH</sequence>
<keyword evidence="3" id="KW-0808">Transferase</keyword>
<dbReference type="AlphaFoldDB" id="A0A9X3FQ56"/>
<dbReference type="InterPro" id="IPR029064">
    <property type="entry name" value="Ribosomal_eL30-like_sf"/>
</dbReference>
<dbReference type="NCBIfam" id="TIGR00186">
    <property type="entry name" value="rRNA_methyl_3"/>
    <property type="match status" value="1"/>
</dbReference>
<dbReference type="PANTHER" id="PTHR46429:SF1">
    <property type="entry name" value="23S RRNA (GUANOSINE-2'-O-)-METHYLTRANSFERASE RLMB"/>
    <property type="match status" value="1"/>
</dbReference>
<dbReference type="InterPro" id="IPR001537">
    <property type="entry name" value="SpoU_MeTrfase"/>
</dbReference>
<organism evidence="5 6">
    <name type="scientific">Aerococcus kribbianus</name>
    <dbReference type="NCBI Taxonomy" id="2999064"/>
    <lineage>
        <taxon>Bacteria</taxon>
        <taxon>Bacillati</taxon>
        <taxon>Bacillota</taxon>
        <taxon>Bacilli</taxon>
        <taxon>Lactobacillales</taxon>
        <taxon>Aerococcaceae</taxon>
        <taxon>Aerococcus</taxon>
    </lineage>
</organism>
<dbReference type="GO" id="GO:0005829">
    <property type="term" value="C:cytosol"/>
    <property type="evidence" value="ECO:0007669"/>
    <property type="project" value="TreeGrafter"/>
</dbReference>
<name>A0A9X3FQ56_9LACT</name>
<dbReference type="InterPro" id="IPR029026">
    <property type="entry name" value="tRNA_m1G_MTases_N"/>
</dbReference>
<protein>
    <submittedName>
        <fullName evidence="5">23S rRNA (Guanosine(2251)-2'-O)-methyltransferase RlmB</fullName>
    </submittedName>
</protein>
<evidence type="ECO:0000256" key="2">
    <source>
        <dbReference type="ARBA" id="ARBA00022603"/>
    </source>
</evidence>
<comment type="similarity">
    <text evidence="1">Belongs to the class IV-like SAM-binding methyltransferase superfamily. RNA methyltransferase TrmH family.</text>
</comment>
<dbReference type="Pfam" id="PF00588">
    <property type="entry name" value="SpoU_methylase"/>
    <property type="match status" value="1"/>
</dbReference>
<keyword evidence="6" id="KW-1185">Reference proteome</keyword>
<comment type="caution">
    <text evidence="5">The sequence shown here is derived from an EMBL/GenBank/DDBJ whole genome shotgun (WGS) entry which is preliminary data.</text>
</comment>
<dbReference type="Gene3D" id="3.40.1280.10">
    <property type="match status" value="1"/>
</dbReference>
<proteinExistence type="inferred from homology"/>
<keyword evidence="2" id="KW-0489">Methyltransferase</keyword>
<dbReference type="InterPro" id="IPR013123">
    <property type="entry name" value="SpoU_subst-bd"/>
</dbReference>
<dbReference type="GO" id="GO:0008173">
    <property type="term" value="F:RNA methyltransferase activity"/>
    <property type="evidence" value="ECO:0007669"/>
    <property type="project" value="InterPro"/>
</dbReference>
<dbReference type="FunFam" id="3.40.1280.10:FF:000008">
    <property type="entry name" value="Group 3 RNA methyltransferase TrmH"/>
    <property type="match status" value="1"/>
</dbReference>
<dbReference type="Proteomes" id="UP001146670">
    <property type="component" value="Unassembled WGS sequence"/>
</dbReference>
<dbReference type="SMART" id="SM00967">
    <property type="entry name" value="SpoU_sub_bind"/>
    <property type="match status" value="1"/>
</dbReference>
<dbReference type="InterPro" id="IPR004441">
    <property type="entry name" value="rRNA_MeTrfase_TrmH"/>
</dbReference>
<gene>
    <name evidence="5" type="primary">rlmB</name>
    <name evidence="5" type="ORF">OW157_06700</name>
</gene>
<dbReference type="InterPro" id="IPR029028">
    <property type="entry name" value="Alpha/beta_knot_MTases"/>
</dbReference>
<dbReference type="Pfam" id="PF08032">
    <property type="entry name" value="SpoU_sub_bind"/>
    <property type="match status" value="1"/>
</dbReference>
<evidence type="ECO:0000256" key="1">
    <source>
        <dbReference type="ARBA" id="ARBA00007228"/>
    </source>
</evidence>
<evidence type="ECO:0000256" key="3">
    <source>
        <dbReference type="ARBA" id="ARBA00022679"/>
    </source>
</evidence>
<dbReference type="GO" id="GO:0032259">
    <property type="term" value="P:methylation"/>
    <property type="evidence" value="ECO:0007669"/>
    <property type="project" value="UniProtKB-KW"/>
</dbReference>
<dbReference type="CDD" id="cd18103">
    <property type="entry name" value="SpoU-like_RlmB"/>
    <property type="match status" value="1"/>
</dbReference>
<dbReference type="GO" id="GO:0003723">
    <property type="term" value="F:RNA binding"/>
    <property type="evidence" value="ECO:0007669"/>
    <property type="project" value="InterPro"/>
</dbReference>
<dbReference type="EMBL" id="JAPRFR010000003">
    <property type="protein sequence ID" value="MCZ0726241.1"/>
    <property type="molecule type" value="Genomic_DNA"/>
</dbReference>
<reference evidence="5" key="1">
    <citation type="submission" date="2022-12" db="EMBL/GenBank/DDBJ databases">
        <title>Description and comparative metabolic analysis of Aerococcus sp. nov., isolated from the feces of a pig.</title>
        <authorList>
            <person name="Chang Y.-H."/>
        </authorList>
    </citation>
    <scope>NUCLEOTIDE SEQUENCE</scope>
    <source>
        <strain evidence="5">YH-aer222</strain>
    </source>
</reference>
<evidence type="ECO:0000313" key="6">
    <source>
        <dbReference type="Proteomes" id="UP001146670"/>
    </source>
</evidence>
<dbReference type="PANTHER" id="PTHR46429">
    <property type="entry name" value="23S RRNA (GUANOSINE-2'-O-)-METHYLTRANSFERASE RLMB"/>
    <property type="match status" value="1"/>
</dbReference>
<accession>A0A9X3FQ56</accession>
<evidence type="ECO:0000313" key="5">
    <source>
        <dbReference type="EMBL" id="MCZ0726241.1"/>
    </source>
</evidence>
<dbReference type="Gene3D" id="3.30.1330.30">
    <property type="match status" value="1"/>
</dbReference>
<evidence type="ECO:0000259" key="4">
    <source>
        <dbReference type="SMART" id="SM00967"/>
    </source>
</evidence>
<dbReference type="RefSeq" id="WP_268752572.1">
    <property type="nucleotide sequence ID" value="NZ_JAPRFQ010000003.1"/>
</dbReference>
<dbReference type="SUPFAM" id="SSF75217">
    <property type="entry name" value="alpha/beta knot"/>
    <property type="match status" value="1"/>
</dbReference>
<feature type="domain" description="RNA 2-O ribose methyltransferase substrate binding" evidence="4">
    <location>
        <begin position="20"/>
        <end position="95"/>
    </location>
</feature>